<proteinExistence type="inferred from homology"/>
<feature type="binding site" evidence="7">
    <location>
        <position position="222"/>
    </location>
    <ligand>
        <name>Zn(2+)</name>
        <dbReference type="ChEBI" id="CHEBI:29105"/>
        <label>1</label>
    </ligand>
</feature>
<feature type="domain" description="Xylose isomerase-like TIM barrel" evidence="9">
    <location>
        <begin position="98"/>
        <end position="347"/>
    </location>
</feature>
<dbReference type="PANTHER" id="PTHR21445">
    <property type="entry name" value="ENDONUCLEASE IV ENDODEOXYRIBONUCLEASE IV"/>
    <property type="match status" value="1"/>
</dbReference>
<feature type="binding site" evidence="7">
    <location>
        <position position="146"/>
    </location>
    <ligand>
        <name>Zn(2+)</name>
        <dbReference type="ChEBI" id="CHEBI:29105"/>
        <label>1</label>
    </ligand>
</feature>
<evidence type="ECO:0000256" key="2">
    <source>
        <dbReference type="ARBA" id="ARBA00022723"/>
    </source>
</evidence>
<dbReference type="CDD" id="cd00019">
    <property type="entry name" value="AP2Ec"/>
    <property type="match status" value="1"/>
</dbReference>
<dbReference type="HAMAP" id="MF_00152">
    <property type="entry name" value="Nfo"/>
    <property type="match status" value="1"/>
</dbReference>
<dbReference type="InterPro" id="IPR018246">
    <property type="entry name" value="AP_endonuc_F2_Zn_BS"/>
</dbReference>
<feature type="binding site" evidence="7">
    <location>
        <position position="306"/>
    </location>
    <ligand>
        <name>Zn(2+)</name>
        <dbReference type="ChEBI" id="CHEBI:29105"/>
        <label>3</label>
    </ligand>
</feature>
<comment type="cofactor">
    <cofactor evidence="7">
        <name>Zn(2+)</name>
        <dbReference type="ChEBI" id="CHEBI:29105"/>
    </cofactor>
    <text evidence="7">Binds 3 Zn(2+) ions.</text>
</comment>
<dbReference type="GO" id="GO:0008270">
    <property type="term" value="F:zinc ion binding"/>
    <property type="evidence" value="ECO:0007669"/>
    <property type="project" value="UniProtKB-UniRule"/>
</dbReference>
<organism evidence="10">
    <name type="scientific">candidate division WOR-3 bacterium</name>
    <dbReference type="NCBI Taxonomy" id="2052148"/>
    <lineage>
        <taxon>Bacteria</taxon>
        <taxon>Bacteria division WOR-3</taxon>
    </lineage>
</organism>
<keyword evidence="7" id="KW-0255">Endonuclease</keyword>
<feature type="binding site" evidence="7">
    <location>
        <position position="256"/>
    </location>
    <ligand>
        <name>Zn(2+)</name>
        <dbReference type="ChEBI" id="CHEBI:29105"/>
        <label>2</label>
    </ligand>
</feature>
<feature type="binding site" evidence="7">
    <location>
        <position position="186"/>
    </location>
    <ligand>
        <name>Zn(2+)</name>
        <dbReference type="ChEBI" id="CHEBI:29105"/>
        <label>1</label>
    </ligand>
</feature>
<evidence type="ECO:0000256" key="5">
    <source>
        <dbReference type="ARBA" id="ARBA00022833"/>
    </source>
</evidence>
<feature type="binding site" evidence="7">
    <location>
        <position position="308"/>
    </location>
    <ligand>
        <name>Zn(2+)</name>
        <dbReference type="ChEBI" id="CHEBI:29105"/>
        <label>3</label>
    </ligand>
</feature>
<comment type="function">
    <text evidence="7">Endonuclease IV plays a role in DNA repair. It cleaves phosphodiester bonds at apurinic or apyrimidinic (AP) sites, generating a 3'-hydroxyl group and a 5'-terminal sugar phosphate.</text>
</comment>
<feature type="compositionally biased region" description="Basic and acidic residues" evidence="8">
    <location>
        <begin position="341"/>
        <end position="359"/>
    </location>
</feature>
<dbReference type="InterPro" id="IPR001719">
    <property type="entry name" value="AP_endonuc_2"/>
</dbReference>
<dbReference type="SUPFAM" id="SSF51658">
    <property type="entry name" value="Xylose isomerase-like"/>
    <property type="match status" value="1"/>
</dbReference>
<reference evidence="10" key="1">
    <citation type="journal article" date="2020" name="mSystems">
        <title>Genome- and Community-Level Interaction Insights into Carbon Utilization and Element Cycling Functions of Hydrothermarchaeota in Hydrothermal Sediment.</title>
        <authorList>
            <person name="Zhou Z."/>
            <person name="Liu Y."/>
            <person name="Xu W."/>
            <person name="Pan J."/>
            <person name="Luo Z.H."/>
            <person name="Li M."/>
        </authorList>
    </citation>
    <scope>NUCLEOTIDE SEQUENCE [LARGE SCALE GENOMIC DNA]</scope>
    <source>
        <strain evidence="10">SpSt-488</strain>
    </source>
</reference>
<dbReference type="GO" id="GO:0006284">
    <property type="term" value="P:base-excision repair"/>
    <property type="evidence" value="ECO:0007669"/>
    <property type="project" value="TreeGrafter"/>
</dbReference>
<keyword evidence="4 7" id="KW-0378">Hydrolase</keyword>
<dbReference type="GO" id="GO:0003906">
    <property type="term" value="F:DNA-(apurinic or apyrimidinic site) endonuclease activity"/>
    <property type="evidence" value="ECO:0007669"/>
    <property type="project" value="TreeGrafter"/>
</dbReference>
<dbReference type="Pfam" id="PF01261">
    <property type="entry name" value="AP_endonuc_2"/>
    <property type="match status" value="1"/>
</dbReference>
<dbReference type="FunFam" id="3.20.20.150:FF:000001">
    <property type="entry name" value="Probable endonuclease 4"/>
    <property type="match status" value="1"/>
</dbReference>
<dbReference type="PANTHER" id="PTHR21445:SF0">
    <property type="entry name" value="APURINIC-APYRIMIDINIC ENDONUCLEASE"/>
    <property type="match status" value="1"/>
</dbReference>
<dbReference type="InterPro" id="IPR036237">
    <property type="entry name" value="Xyl_isomerase-like_sf"/>
</dbReference>
<dbReference type="EC" id="3.1.21.2" evidence="7"/>
<dbReference type="InterPro" id="IPR013022">
    <property type="entry name" value="Xyl_isomerase-like_TIM-brl"/>
</dbReference>
<comment type="similarity">
    <text evidence="1 7">Belongs to the AP endonuclease 2 family.</text>
</comment>
<evidence type="ECO:0000256" key="8">
    <source>
        <dbReference type="SAM" id="MobiDB-lite"/>
    </source>
</evidence>
<evidence type="ECO:0000256" key="6">
    <source>
        <dbReference type="ARBA" id="ARBA00023204"/>
    </source>
</evidence>
<feature type="binding site" evidence="7">
    <location>
        <position position="293"/>
    </location>
    <ligand>
        <name>Zn(2+)</name>
        <dbReference type="ChEBI" id="CHEBI:29105"/>
        <label>2</label>
    </ligand>
</feature>
<dbReference type="Gene3D" id="3.20.20.150">
    <property type="entry name" value="Divalent-metal-dependent TIM barrel enzymes"/>
    <property type="match status" value="1"/>
</dbReference>
<comment type="catalytic activity">
    <reaction evidence="7">
        <text>Endonucleolytic cleavage to 5'-phosphooligonucleotide end-products.</text>
        <dbReference type="EC" id="3.1.21.2"/>
    </reaction>
</comment>
<feature type="binding site" evidence="7">
    <location>
        <position position="338"/>
    </location>
    <ligand>
        <name>Zn(2+)</name>
        <dbReference type="ChEBI" id="CHEBI:29105"/>
        <label>2</label>
    </ligand>
</feature>
<protein>
    <recommendedName>
        <fullName evidence="7">Probable endonuclease 4</fullName>
        <ecNumber evidence="7">3.1.21.2</ecNumber>
    </recommendedName>
    <alternativeName>
        <fullName evidence="7">Endodeoxyribonuclease IV</fullName>
    </alternativeName>
    <alternativeName>
        <fullName evidence="7">Endonuclease IV</fullName>
    </alternativeName>
</protein>
<evidence type="ECO:0000313" key="10">
    <source>
        <dbReference type="EMBL" id="HGK28507.1"/>
    </source>
</evidence>
<keyword evidence="2 7" id="KW-0479">Metal-binding</keyword>
<keyword evidence="5 7" id="KW-0862">Zinc</keyword>
<dbReference type="SMART" id="SM00518">
    <property type="entry name" value="AP2Ec"/>
    <property type="match status" value="1"/>
</dbReference>
<sequence length="359" mass="39186">MRKQGLSRGSGGGGGRRDGLGHGIAGTVFRPATPADPGSGGLGWTVCSRALRALRRAGLSLRPEPWLSIDTGWRQTNIGFVRFGFHVSIAGGFAKVRERAEALGCETIQLFTSNPRGWRAAALKPDDVAQFRRDMKESGIGPVFAHVPYLPNLAATGGQFLKQSLAAVADELRRCDELGIQFLVTHVGKALGSSEREALKQVAESVNRVLDAARNRVMLLLENTAGMGSEVGYRFAQIAETLGMVEDRDRTGVMLDTAHAFAAGYDWRTKAGADLALREFDATVGMGRLYGLHLNDSRSDCGSRFDRHWHIGKGRIGREGMRTIINHPLLKHLPAVMETPRTSDREDRMNMKAARRLEA</sequence>
<keyword evidence="3 7" id="KW-0227">DNA damage</keyword>
<feature type="binding site" evidence="7">
    <location>
        <position position="222"/>
    </location>
    <ligand>
        <name>Zn(2+)</name>
        <dbReference type="ChEBI" id="CHEBI:29105"/>
        <label>2</label>
    </ligand>
</feature>
<dbReference type="GO" id="GO:0008833">
    <property type="term" value="F:deoxyribonuclease IV (phage-T4-induced) activity"/>
    <property type="evidence" value="ECO:0007669"/>
    <property type="project" value="UniProtKB-UniRule"/>
</dbReference>
<gene>
    <name evidence="7" type="primary">nfo</name>
    <name evidence="10" type="ORF">ENS41_06080</name>
</gene>
<dbReference type="AlphaFoldDB" id="A0A7C4CCM1"/>
<name>A0A7C4CCM1_UNCW3</name>
<dbReference type="GO" id="GO:0008081">
    <property type="term" value="F:phosphoric diester hydrolase activity"/>
    <property type="evidence" value="ECO:0007669"/>
    <property type="project" value="TreeGrafter"/>
</dbReference>
<evidence type="ECO:0000256" key="7">
    <source>
        <dbReference type="HAMAP-Rule" id="MF_00152"/>
    </source>
</evidence>
<keyword evidence="6 7" id="KW-0234">DNA repair</keyword>
<dbReference type="PROSITE" id="PS00731">
    <property type="entry name" value="AP_NUCLEASE_F2_3"/>
    <property type="match status" value="1"/>
</dbReference>
<dbReference type="EMBL" id="DSUT01000127">
    <property type="protein sequence ID" value="HGK28507.1"/>
    <property type="molecule type" value="Genomic_DNA"/>
</dbReference>
<dbReference type="NCBIfam" id="TIGR00587">
    <property type="entry name" value="nfo"/>
    <property type="match status" value="1"/>
</dbReference>
<keyword evidence="7" id="KW-0540">Nuclease</keyword>
<dbReference type="GO" id="GO:0003677">
    <property type="term" value="F:DNA binding"/>
    <property type="evidence" value="ECO:0007669"/>
    <property type="project" value="InterPro"/>
</dbReference>
<evidence type="ECO:0000259" key="9">
    <source>
        <dbReference type="Pfam" id="PF01261"/>
    </source>
</evidence>
<evidence type="ECO:0000256" key="4">
    <source>
        <dbReference type="ARBA" id="ARBA00022801"/>
    </source>
</evidence>
<feature type="binding site" evidence="7">
    <location>
        <position position="259"/>
    </location>
    <ligand>
        <name>Zn(2+)</name>
        <dbReference type="ChEBI" id="CHEBI:29105"/>
        <label>3</label>
    </ligand>
</feature>
<evidence type="ECO:0000256" key="3">
    <source>
        <dbReference type="ARBA" id="ARBA00022763"/>
    </source>
</evidence>
<evidence type="ECO:0000256" key="1">
    <source>
        <dbReference type="ARBA" id="ARBA00005340"/>
    </source>
</evidence>
<feature type="region of interest" description="Disordered" evidence="8">
    <location>
        <begin position="1"/>
        <end position="36"/>
    </location>
</feature>
<dbReference type="PROSITE" id="PS51432">
    <property type="entry name" value="AP_NUCLEASE_F2_4"/>
    <property type="match status" value="1"/>
</dbReference>
<accession>A0A7C4CCM1</accession>
<feature type="region of interest" description="Disordered" evidence="8">
    <location>
        <begin position="339"/>
        <end position="359"/>
    </location>
</feature>
<comment type="caution">
    <text evidence="10">The sequence shown here is derived from an EMBL/GenBank/DDBJ whole genome shotgun (WGS) entry which is preliminary data.</text>
</comment>